<dbReference type="GO" id="GO:0004930">
    <property type="term" value="F:G protein-coupled receptor activity"/>
    <property type="evidence" value="ECO:0007669"/>
    <property type="project" value="InterPro"/>
</dbReference>
<keyword evidence="7" id="KW-0325">Glycoprotein</keyword>
<evidence type="ECO:0000256" key="3">
    <source>
        <dbReference type="ARBA" id="ARBA00022692"/>
    </source>
</evidence>
<accession>A0A132AA09</accession>
<dbReference type="SUPFAM" id="SSF53822">
    <property type="entry name" value="Periplasmic binding protein-like I"/>
    <property type="match status" value="1"/>
</dbReference>
<protein>
    <submittedName>
        <fullName evidence="9">Metabotropic glutamate receptor-like protein 2</fullName>
    </submittedName>
</protein>
<evidence type="ECO:0000256" key="4">
    <source>
        <dbReference type="ARBA" id="ARBA00022989"/>
    </source>
</evidence>
<evidence type="ECO:0000256" key="5">
    <source>
        <dbReference type="ARBA" id="ARBA00023136"/>
    </source>
</evidence>
<organism evidence="9 10">
    <name type="scientific">Sarcoptes scabiei</name>
    <name type="common">Itch mite</name>
    <name type="synonym">Acarus scabiei</name>
    <dbReference type="NCBI Taxonomy" id="52283"/>
    <lineage>
        <taxon>Eukaryota</taxon>
        <taxon>Metazoa</taxon>
        <taxon>Ecdysozoa</taxon>
        <taxon>Arthropoda</taxon>
        <taxon>Chelicerata</taxon>
        <taxon>Arachnida</taxon>
        <taxon>Acari</taxon>
        <taxon>Acariformes</taxon>
        <taxon>Sarcoptiformes</taxon>
        <taxon>Astigmata</taxon>
        <taxon>Psoroptidia</taxon>
        <taxon>Sarcoptoidea</taxon>
        <taxon>Sarcoptidae</taxon>
        <taxon>Sarcoptinae</taxon>
        <taxon>Sarcoptes</taxon>
    </lineage>
</organism>
<evidence type="ECO:0000313" key="9">
    <source>
        <dbReference type="EMBL" id="KPM07737.1"/>
    </source>
</evidence>
<reference evidence="9 10" key="1">
    <citation type="journal article" date="2015" name="Parasit. Vectors">
        <title>Draft genome of the scabies mite.</title>
        <authorList>
            <person name="Rider S.D.Jr."/>
            <person name="Morgan M.S."/>
            <person name="Arlian L.G."/>
        </authorList>
    </citation>
    <scope>NUCLEOTIDE SEQUENCE [LARGE SCALE GENOMIC DNA]</scope>
    <source>
        <strain evidence="9">Arlian Lab</strain>
    </source>
</reference>
<dbReference type="PRINTS" id="PR00248">
    <property type="entry name" value="GPCRMGR"/>
</dbReference>
<dbReference type="OrthoDB" id="425344at2759"/>
<evidence type="ECO:0000256" key="6">
    <source>
        <dbReference type="ARBA" id="ARBA00023170"/>
    </source>
</evidence>
<comment type="caution">
    <text evidence="9">The sequence shown here is derived from an EMBL/GenBank/DDBJ whole genome shotgun (WGS) entry which is preliminary data.</text>
</comment>
<evidence type="ECO:0000313" key="10">
    <source>
        <dbReference type="Proteomes" id="UP000616769"/>
    </source>
</evidence>
<dbReference type="Pfam" id="PF01094">
    <property type="entry name" value="ANF_receptor"/>
    <property type="match status" value="1"/>
</dbReference>
<dbReference type="AlphaFoldDB" id="A0A132AA09"/>
<name>A0A132AA09_SARSC</name>
<evidence type="ECO:0000256" key="2">
    <source>
        <dbReference type="ARBA" id="ARBA00007242"/>
    </source>
</evidence>
<evidence type="ECO:0000256" key="7">
    <source>
        <dbReference type="ARBA" id="ARBA00023180"/>
    </source>
</evidence>
<evidence type="ECO:0000256" key="1">
    <source>
        <dbReference type="ARBA" id="ARBA00004141"/>
    </source>
</evidence>
<proteinExistence type="inferred from homology"/>
<dbReference type="Gene3D" id="3.40.50.2300">
    <property type="match status" value="2"/>
</dbReference>
<dbReference type="PRINTS" id="PR00593">
    <property type="entry name" value="MTABOTROPICR"/>
</dbReference>
<dbReference type="InterPro" id="IPR028082">
    <property type="entry name" value="Peripla_BP_I"/>
</dbReference>
<dbReference type="InterPro" id="IPR001828">
    <property type="entry name" value="ANF_lig-bd_rcpt"/>
</dbReference>
<feature type="domain" description="Receptor ligand binding region" evidence="8">
    <location>
        <begin position="3"/>
        <end position="191"/>
    </location>
</feature>
<sequence length="210" mass="23686">MKVANLLRLFKIPQKPSTVSYASTGTSLSDKSRYDFFARTVPPDTYQALALVDLVQIFNWSYVSLVTSEGQYGDSGMTAFVREAKKRSICIAVNEKVPQNADRDYFQSILFNLRTKPNARGVVLFLRAEDNRGLLEAAQALNFTNHFTFIASDGWGKQDRLVLGVEQIAEGAITVELATTEIEEFDQYIANLTVEHNRFFIQIYLIIILA</sequence>
<gene>
    <name evidence="9" type="ORF">QR98_0062370</name>
</gene>
<comment type="subcellular location">
    <subcellularLocation>
        <location evidence="1">Membrane</location>
        <topology evidence="1">Multi-pass membrane protein</topology>
    </subcellularLocation>
</comment>
<evidence type="ECO:0000259" key="8">
    <source>
        <dbReference type="Pfam" id="PF01094"/>
    </source>
</evidence>
<keyword evidence="6 9" id="KW-0675">Receptor</keyword>
<dbReference type="InterPro" id="IPR000337">
    <property type="entry name" value="GPCR_3"/>
</dbReference>
<dbReference type="EMBL" id="JXLN01011844">
    <property type="protein sequence ID" value="KPM07737.1"/>
    <property type="molecule type" value="Genomic_DNA"/>
</dbReference>
<dbReference type="VEuPathDB" id="VectorBase:SSCA001169"/>
<dbReference type="PANTHER" id="PTHR24060">
    <property type="entry name" value="METABOTROPIC GLUTAMATE RECEPTOR"/>
    <property type="match status" value="1"/>
</dbReference>
<keyword evidence="4" id="KW-1133">Transmembrane helix</keyword>
<dbReference type="FunFam" id="3.40.50.2300:FF:000145">
    <property type="entry name" value="Glutamate receptor, metabotropic"/>
    <property type="match status" value="1"/>
</dbReference>
<dbReference type="Proteomes" id="UP000616769">
    <property type="component" value="Unassembled WGS sequence"/>
</dbReference>
<dbReference type="InterPro" id="IPR050726">
    <property type="entry name" value="mGluR"/>
</dbReference>
<comment type="similarity">
    <text evidence="2">Belongs to the G-protein coupled receptor 3 family.</text>
</comment>
<keyword evidence="5" id="KW-0472">Membrane</keyword>
<keyword evidence="3" id="KW-0812">Transmembrane</keyword>
<dbReference type="GO" id="GO:0016020">
    <property type="term" value="C:membrane"/>
    <property type="evidence" value="ECO:0007669"/>
    <property type="project" value="UniProtKB-SubCell"/>
</dbReference>
<dbReference type="InterPro" id="IPR000162">
    <property type="entry name" value="GPCR_3_mtglu_rcpt"/>
</dbReference>